<protein>
    <submittedName>
        <fullName evidence="4">Ankyrin repeat-containing protein, putative</fullName>
    </submittedName>
</protein>
<dbReference type="PhylomeDB" id="B8M682"/>
<feature type="repeat" description="ANK" evidence="3">
    <location>
        <begin position="355"/>
        <end position="383"/>
    </location>
</feature>
<dbReference type="HOGENOM" id="CLU_706325_0_0_1"/>
<dbReference type="eggNOG" id="KOG4177">
    <property type="taxonomic scope" value="Eukaryota"/>
</dbReference>
<evidence type="ECO:0000313" key="5">
    <source>
        <dbReference type="Proteomes" id="UP000001745"/>
    </source>
</evidence>
<feature type="repeat" description="ANK" evidence="3">
    <location>
        <begin position="321"/>
        <end position="350"/>
    </location>
</feature>
<dbReference type="AlphaFoldDB" id="B8M682"/>
<gene>
    <name evidence="4" type="ORF">TSTA_024150</name>
</gene>
<sequence>MQAQNALQASAYCGNLEATNALLEAGAPSHEKNGFHRPGGSIGGALQAATMRGDQALVKALIDNGASVNEATGWVCTLLSSVLERGMVKMACLLENGARPDIIAGYYVSSLHMSAGSSLVFDEMLEKVENVDVNLFPYDTPLQIACDAENWYTVEKLLARSGDVHAPAGQFGTAIHAACYSGSLHVVRALLRSGANMNSLGLSLVMHGSREITIPYYGKAVFLIGGIGLHDHWPHDKYLNDHWDDLFPKIGFYGLSLAEALRIEERTHNKVLALFEFEPTHQEGHYGDSLQVAAFQGHFRIVKTLLEHNAEVNSICGVFGTALEAAAYAGHHKIVEILLKNGADPTIQDDFYGFPLLVATTSGNSRVSVILLQAGADPNAGDEHGWTQADW</sequence>
<keyword evidence="1" id="KW-0677">Repeat</keyword>
<dbReference type="VEuPathDB" id="FungiDB:TSTA_024150"/>
<dbReference type="InterPro" id="IPR002110">
    <property type="entry name" value="Ankyrin_rpt"/>
</dbReference>
<dbReference type="InParanoid" id="B8M682"/>
<dbReference type="GO" id="GO:0005737">
    <property type="term" value="C:cytoplasm"/>
    <property type="evidence" value="ECO:0007669"/>
    <property type="project" value="TreeGrafter"/>
</dbReference>
<reference evidence="5" key="1">
    <citation type="journal article" date="2015" name="Genome Announc.">
        <title>Genome sequence of the AIDS-associated pathogen Penicillium marneffei (ATCC18224) and its near taxonomic relative Talaromyces stipitatus (ATCC10500).</title>
        <authorList>
            <person name="Nierman W.C."/>
            <person name="Fedorova-Abrams N.D."/>
            <person name="Andrianopoulos A."/>
        </authorList>
    </citation>
    <scope>NUCLEOTIDE SEQUENCE [LARGE SCALE GENOMIC DNA]</scope>
    <source>
        <strain evidence="5">ATCC 10500 / CBS 375.48 / QM 6759 / NRRL 1006</strain>
    </source>
</reference>
<dbReference type="InterPro" id="IPR036770">
    <property type="entry name" value="Ankyrin_rpt-contain_sf"/>
</dbReference>
<dbReference type="Gene3D" id="1.25.40.20">
    <property type="entry name" value="Ankyrin repeat-containing domain"/>
    <property type="match status" value="2"/>
</dbReference>
<dbReference type="GeneID" id="8109597"/>
<dbReference type="Pfam" id="PF12796">
    <property type="entry name" value="Ank_2"/>
    <property type="match status" value="2"/>
</dbReference>
<feature type="repeat" description="ANK" evidence="3">
    <location>
        <begin position="170"/>
        <end position="202"/>
    </location>
</feature>
<dbReference type="EMBL" id="EQ962654">
    <property type="protein sequence ID" value="EED19082.1"/>
    <property type="molecule type" value="Genomic_DNA"/>
</dbReference>
<dbReference type="SMART" id="SM00248">
    <property type="entry name" value="ANK"/>
    <property type="match status" value="7"/>
</dbReference>
<evidence type="ECO:0000256" key="2">
    <source>
        <dbReference type="ARBA" id="ARBA00023043"/>
    </source>
</evidence>
<keyword evidence="5" id="KW-1185">Reference proteome</keyword>
<organism evidence="4 5">
    <name type="scientific">Talaromyces stipitatus (strain ATCC 10500 / CBS 375.48 / QM 6759 / NRRL 1006)</name>
    <name type="common">Penicillium stipitatum</name>
    <dbReference type="NCBI Taxonomy" id="441959"/>
    <lineage>
        <taxon>Eukaryota</taxon>
        <taxon>Fungi</taxon>
        <taxon>Dikarya</taxon>
        <taxon>Ascomycota</taxon>
        <taxon>Pezizomycotina</taxon>
        <taxon>Eurotiomycetes</taxon>
        <taxon>Eurotiomycetidae</taxon>
        <taxon>Eurotiales</taxon>
        <taxon>Trichocomaceae</taxon>
        <taxon>Talaromyces</taxon>
        <taxon>Talaromyces sect. Talaromyces</taxon>
    </lineage>
</organism>
<evidence type="ECO:0000313" key="4">
    <source>
        <dbReference type="EMBL" id="EED19082.1"/>
    </source>
</evidence>
<evidence type="ECO:0000256" key="3">
    <source>
        <dbReference type="PROSITE-ProRule" id="PRU00023"/>
    </source>
</evidence>
<dbReference type="PANTHER" id="PTHR24198">
    <property type="entry name" value="ANKYRIN REPEAT AND PROTEIN KINASE DOMAIN-CONTAINING PROTEIN"/>
    <property type="match status" value="1"/>
</dbReference>
<proteinExistence type="predicted"/>
<dbReference type="SUPFAM" id="SSF48403">
    <property type="entry name" value="Ankyrin repeat"/>
    <property type="match status" value="2"/>
</dbReference>
<evidence type="ECO:0000256" key="1">
    <source>
        <dbReference type="ARBA" id="ARBA00022737"/>
    </source>
</evidence>
<dbReference type="PROSITE" id="PS50297">
    <property type="entry name" value="ANK_REP_REGION"/>
    <property type="match status" value="2"/>
</dbReference>
<keyword evidence="2 3" id="KW-0040">ANK repeat</keyword>
<name>B8M682_TALSN</name>
<accession>B8M682</accession>
<dbReference type="PROSITE" id="PS50088">
    <property type="entry name" value="ANK_REPEAT"/>
    <property type="match status" value="3"/>
</dbReference>
<dbReference type="PANTHER" id="PTHR24198:SF165">
    <property type="entry name" value="ANKYRIN REPEAT-CONTAINING PROTEIN-RELATED"/>
    <property type="match status" value="1"/>
</dbReference>
<dbReference type="STRING" id="441959.B8M682"/>
<dbReference type="OrthoDB" id="7464126at2759"/>
<dbReference type="RefSeq" id="XP_002479516.1">
    <property type="nucleotide sequence ID" value="XM_002479471.1"/>
</dbReference>
<dbReference type="Proteomes" id="UP000001745">
    <property type="component" value="Unassembled WGS sequence"/>
</dbReference>